<name>A0A8H6W3E5_9AGAR</name>
<dbReference type="PANTHER" id="PTHR31912:SF34">
    <property type="entry name" value="NOTOCHORD-RELATED PROTEIN"/>
    <property type="match status" value="1"/>
</dbReference>
<reference evidence="1" key="1">
    <citation type="submission" date="2020-05" db="EMBL/GenBank/DDBJ databases">
        <title>Mycena genomes resolve the evolution of fungal bioluminescence.</title>
        <authorList>
            <person name="Tsai I.J."/>
        </authorList>
    </citation>
    <scope>NUCLEOTIDE SEQUENCE</scope>
    <source>
        <strain evidence="1">171206Taipei</strain>
    </source>
</reference>
<proteinExistence type="predicted"/>
<dbReference type="RefSeq" id="XP_037220499.1">
    <property type="nucleotide sequence ID" value="XM_037362578.1"/>
</dbReference>
<dbReference type="OrthoDB" id="2506088at2759"/>
<comment type="caution">
    <text evidence="1">The sequence shown here is derived from an EMBL/GenBank/DDBJ whole genome shotgun (WGS) entry which is preliminary data.</text>
</comment>
<gene>
    <name evidence="1" type="ORF">MIND_00581900</name>
</gene>
<dbReference type="Proteomes" id="UP000636479">
    <property type="component" value="Unassembled WGS sequence"/>
</dbReference>
<dbReference type="EMBL" id="JACAZF010000005">
    <property type="protein sequence ID" value="KAF7303527.1"/>
    <property type="molecule type" value="Genomic_DNA"/>
</dbReference>
<dbReference type="AlphaFoldDB" id="A0A8H6W3E5"/>
<accession>A0A8H6W3E5</accession>
<dbReference type="PANTHER" id="PTHR31912">
    <property type="entry name" value="IP13529P"/>
    <property type="match status" value="1"/>
</dbReference>
<protein>
    <submittedName>
        <fullName evidence="1">Uncharacterized protein</fullName>
    </submittedName>
</protein>
<organism evidence="1 2">
    <name type="scientific">Mycena indigotica</name>
    <dbReference type="NCBI Taxonomy" id="2126181"/>
    <lineage>
        <taxon>Eukaryota</taxon>
        <taxon>Fungi</taxon>
        <taxon>Dikarya</taxon>
        <taxon>Basidiomycota</taxon>
        <taxon>Agaricomycotina</taxon>
        <taxon>Agaricomycetes</taxon>
        <taxon>Agaricomycetidae</taxon>
        <taxon>Agaricales</taxon>
        <taxon>Marasmiineae</taxon>
        <taxon>Mycenaceae</taxon>
        <taxon>Mycena</taxon>
    </lineage>
</organism>
<sequence length="690" mass="78287">MFTNGQHRWWTNELARLHDGRFVIPTAWILRRGRMTADVQLVTRNAQQRVWECRGKEEEIDVTQFEADFDDLIMEFGPDFIWTPDSQEFVPPMPNAGRKLSGNRDPYVLGVTVWIDDVSGNKSKQYNKFLVMLMQNTSLPGLLLKQEFHIHFCGASQHVTTAELNAVLRDFVQGTEREPIICYNAQTSREAAVIVRVHDKNADNPQQSEEASHIGCNGTFPCRKSAQHWLEEQPGDKINPLLDIVGLDPARDTPVEILHTILLGVIKYIWHHLNTYKWTDNERHLLAIRLRSTDISGMNVPPIRGAYMMQYRNNLIGKHYKTIMQSLVFHVHGICNPDQFKLIKFAADLGARVWISVIDDMEEYISELNIAIANLLDAWDAVEPLRILTKIKLHLLPHLPDDIRRFGPAVRFSTETQESYNAAPSRDIAMKFAAMNNIKHAVCGGFWQSSAAYDSDQQLAIEAVRGWSEPGNTVKKLLFDDPVLQRHLGWVPHHPPVPGFQTITSRHWTQEHPSQPILNSAWRQGLSVTSKTGDKVKVDGWAFVRIAGGTTALGRVVEIISGGSGQTWICLQQFVCTQTRHPDFDWPVVRPPAGNEITEQGLTSYVVIPGTAVEFGCSVQHDCRRGNCKPAAMAKERQEREDTLRDISLIKHVDDDNFVLNLGSVHNFAELTRVLPRSLYNLKPQHSDRL</sequence>
<evidence type="ECO:0000313" key="1">
    <source>
        <dbReference type="EMBL" id="KAF7303527.1"/>
    </source>
</evidence>
<keyword evidence="2" id="KW-1185">Reference proteome</keyword>
<evidence type="ECO:0000313" key="2">
    <source>
        <dbReference type="Proteomes" id="UP000636479"/>
    </source>
</evidence>
<dbReference type="GeneID" id="59345094"/>